<dbReference type="HOGENOM" id="CLU_113175_0_0_2"/>
<dbReference type="RefSeq" id="WP_013143380.1">
    <property type="nucleotide sequence ID" value="NC_014205.1"/>
</dbReference>
<dbReference type="Proteomes" id="UP000002573">
    <property type="component" value="Chromosome"/>
</dbReference>
<dbReference type="OrthoDB" id="19235at2157"/>
<dbReference type="STRING" id="591019.Shell_1078"/>
<keyword evidence="2" id="KW-1185">Reference proteome</keyword>
<dbReference type="eggNOG" id="arCOG08839">
    <property type="taxonomic scope" value="Archaea"/>
</dbReference>
<reference evidence="1 2" key="2">
    <citation type="journal article" date="2011" name="Stand. Genomic Sci.">
        <title>Complete genome sequence of Staphylothermus hellenicus P8.</title>
        <authorList>
            <person name="Anderson I."/>
            <person name="Wirth R."/>
            <person name="Lucas S."/>
            <person name="Copeland A."/>
            <person name="Lapidus A."/>
            <person name="Cheng J.F."/>
            <person name="Goodwin L."/>
            <person name="Pitluck S."/>
            <person name="Davenport K."/>
            <person name="Detter J.C."/>
            <person name="Han C."/>
            <person name="Tapia R."/>
            <person name="Land M."/>
            <person name="Hauser L."/>
            <person name="Pati A."/>
            <person name="Mikhailova N."/>
            <person name="Woyke T."/>
            <person name="Klenk H.P."/>
            <person name="Kyrpides N."/>
            <person name="Ivanova N."/>
        </authorList>
    </citation>
    <scope>NUCLEOTIDE SEQUENCE [LARGE SCALE GENOMIC DNA]</scope>
    <source>
        <strain evidence="2">DSM 12710 / JCM 10830 / BK20S6-10-b1 / P8</strain>
    </source>
</reference>
<evidence type="ECO:0000313" key="1">
    <source>
        <dbReference type="EMBL" id="ADI32182.1"/>
    </source>
</evidence>
<accession>D7D8T6</accession>
<proteinExistence type="predicted"/>
<gene>
    <name evidence="1" type="ordered locus">Shell_1078</name>
</gene>
<dbReference type="EMBL" id="CP002051">
    <property type="protein sequence ID" value="ADI32182.1"/>
    <property type="molecule type" value="Genomic_DNA"/>
</dbReference>
<sequence length="201" mass="23303">MKKRISYSEYIMEKVSRIIDELEIRNIKSAVLNDLAISLYGLIKPIDEIRILVENKELDSVAYVIARELGMSIYQKDIYNSLKTLGKAVVNPVFLPLTILEIAQTPLDIELLANRIKFAYEKIQINVPRLEHLVCKLLSYNAYPYNIYAFTLIITHKEIIDLDIVKKLLKNIGIEPDNIMKYILKIKSLIELFPELNDKHV</sequence>
<evidence type="ECO:0000313" key="2">
    <source>
        <dbReference type="Proteomes" id="UP000002573"/>
    </source>
</evidence>
<dbReference type="AlphaFoldDB" id="D7D8T6"/>
<name>D7D8T6_STAHD</name>
<protein>
    <submittedName>
        <fullName evidence="1">Uncharacterized protein</fullName>
    </submittedName>
</protein>
<reference evidence="2" key="1">
    <citation type="submission" date="2010-05" db="EMBL/GenBank/DDBJ databases">
        <title>Complete sequence of Staphylothermus hellenicus DSM 12710.</title>
        <authorList>
            <consortium name="US DOE Joint Genome Institute"/>
            <person name="Lucas S."/>
            <person name="Copeland A."/>
            <person name="Lapidus A."/>
            <person name="Cheng J.-F."/>
            <person name="Bruce D."/>
            <person name="Goodwin L."/>
            <person name="Pitluck S."/>
            <person name="Davenport K."/>
            <person name="Detter J.C."/>
            <person name="Han C."/>
            <person name="Tapia R."/>
            <person name="Larimer F."/>
            <person name="Land M."/>
            <person name="Hauser L."/>
            <person name="Kyrpides N."/>
            <person name="Mikhailova N."/>
            <person name="Anderson I.J."/>
            <person name="Woyke T."/>
        </authorList>
    </citation>
    <scope>NUCLEOTIDE SEQUENCE [LARGE SCALE GENOMIC DNA]</scope>
    <source>
        <strain evidence="2">DSM 12710 / JCM 10830 / BK20S6-10-b1 / P8</strain>
    </source>
</reference>
<dbReference type="GeneID" id="9234367"/>
<organism evidence="1 2">
    <name type="scientific">Staphylothermus hellenicus (strain DSM 12710 / JCM 10830 / BK20S6-10-b1 / P8)</name>
    <dbReference type="NCBI Taxonomy" id="591019"/>
    <lineage>
        <taxon>Archaea</taxon>
        <taxon>Thermoproteota</taxon>
        <taxon>Thermoprotei</taxon>
        <taxon>Desulfurococcales</taxon>
        <taxon>Desulfurococcaceae</taxon>
        <taxon>Staphylothermus</taxon>
    </lineage>
</organism>
<dbReference type="KEGG" id="shc:Shell_1078"/>